<gene>
    <name evidence="2" type="ORF">F1559_002751</name>
</gene>
<evidence type="ECO:0000313" key="3">
    <source>
        <dbReference type="Proteomes" id="UP000530660"/>
    </source>
</evidence>
<name>A0A7J7IN59_9RHOD</name>
<proteinExistence type="predicted"/>
<feature type="region of interest" description="Disordered" evidence="1">
    <location>
        <begin position="115"/>
        <end position="140"/>
    </location>
</feature>
<dbReference type="EMBL" id="VWRR01000003">
    <property type="protein sequence ID" value="KAF6004468.1"/>
    <property type="molecule type" value="Genomic_DNA"/>
</dbReference>
<reference evidence="2 3" key="1">
    <citation type="journal article" date="2020" name="J. Phycol.">
        <title>Comparative genome analysis reveals Cyanidiococcus gen. nov., a new extremophilic red algal genus sister to Cyanidioschyzon (Cyanidioschyzonaceae, Rhodophyta).</title>
        <authorList>
            <person name="Liu S.-L."/>
            <person name="Chiang Y.-R."/>
            <person name="Yoon H.S."/>
            <person name="Fu H.-Y."/>
        </authorList>
    </citation>
    <scope>NUCLEOTIDE SEQUENCE [LARGE SCALE GENOMIC DNA]</scope>
    <source>
        <strain evidence="2 3">THAL066</strain>
    </source>
</reference>
<evidence type="ECO:0000256" key="1">
    <source>
        <dbReference type="SAM" id="MobiDB-lite"/>
    </source>
</evidence>
<accession>A0A7J7IN59</accession>
<dbReference type="Proteomes" id="UP000530660">
    <property type="component" value="Unassembled WGS sequence"/>
</dbReference>
<sequence>MEDTDAAWMNRLRRDRGFIRTLGACFRALVMVLEDTDDIVFAEAFCALLRLCRGRSGGTEPIPSPIGLHCFEILDDSGAALIARFHRIADQELKGAILKEMPALVALSLQRHDRMRAQSGAGTEHQTGNRKPAKRKPYGRSFEVDKEAPEQWALSFLREFCIPVLRSERNLVRLQDEADVPNGVTETARPLEMSGKRRQGTERNELIWRAVVAFLLELASMTRTASAQQVLRAAIPALQLALTQRELSSGIGAYLFRRLLVVAMQLLTSTEDQLMFLSQQLELWPRLPRSCQTRANLLLLVSLTMEAAYQLPRSRDLSATDLFVPASTAVDVSVVCRSLFPPLRRNLLDSHLVREADWNRLRDTLFCAMVTVYAKLHTSLREPPMPPQPQVNSDVSNDASKEVLLRTRCHELTVSLQFISNFREYVFRYHGLSARYGDLMAALVCLVLEAIFFAREISPSLQQVAIGFIAETLRDCATHVMSPTALKIFSRGICRALPLLPPFDAENELYEMLVGFLERAIPRATALPAQRRSWRSSTGILRFEAPSLLQQTENARVDASAGAPVLGEKAGEAEQSLLGALLENDLGSQFVSPKLDSRMLRSGSNAGAQNRSEALRNIPDLLVDSDADANVEEANRVEERVVPMRKLVSEAAPILYESWSATEYAEFVRRSNLELLGSLFEMQKRFPGANSRALRTHVQLAVMQIALLAESPSRAFRDDVFFDVAATTDSQLRFLRIGEYATPESRDALLRRVASKDDAQLGAFTILHGGKTRPLVAAHVTDAMVETVRALLLHEHLLVDSASPLQQPTQPSNLMPLDALWKERQPALAALMARFLNFIWPALSADRSLPLLSEMVELSDANGPLQIRASHELDRNAGILWLTLDVQYREGICGFADILVGFEDDGESSASDEHEIESVAENPRFPTDSGWLMLPDQYESRFFLRQSGQLRIPLPLRRGVYFVQPVRVRVWWRACHADSAMFSSESAADAKDSAQTSDDSAAMADAAARVWDCASPVQLPLLNYPIEPIWLLLFWPLTNDVVSLDFCHGLWDRCPARRGAAIAPADAVLPAVAHSYLWVRHLLEFLERTFFFVTVAKAPAAEPRHAVLYARSRVHGHAVVIRVNAPLEAETDATNSLGEMSATRKPWILLHMRSEDALFLDVFYGHLERTLQQWNIPLDFRTHDERPLAN</sequence>
<protein>
    <submittedName>
        <fullName evidence="2">Uncharacterized protein</fullName>
    </submittedName>
</protein>
<dbReference type="OrthoDB" id="10442782at2759"/>
<dbReference type="AlphaFoldDB" id="A0A7J7IN59"/>
<organism evidence="2 3">
    <name type="scientific">Cyanidiococcus yangmingshanensis</name>
    <dbReference type="NCBI Taxonomy" id="2690220"/>
    <lineage>
        <taxon>Eukaryota</taxon>
        <taxon>Rhodophyta</taxon>
        <taxon>Bangiophyceae</taxon>
        <taxon>Cyanidiales</taxon>
        <taxon>Cyanidiaceae</taxon>
        <taxon>Cyanidiococcus</taxon>
    </lineage>
</organism>
<comment type="caution">
    <text evidence="2">The sequence shown here is derived from an EMBL/GenBank/DDBJ whole genome shotgun (WGS) entry which is preliminary data.</text>
</comment>
<evidence type="ECO:0000313" key="2">
    <source>
        <dbReference type="EMBL" id="KAF6004468.1"/>
    </source>
</evidence>
<keyword evidence="3" id="KW-1185">Reference proteome</keyword>